<feature type="transmembrane region" description="Helical" evidence="24">
    <location>
        <begin position="105"/>
        <end position="125"/>
    </location>
</feature>
<sequence length="298" mass="33047">MVCVSFNLLPPASCIQGLALCRFKLVTPAQLSRGYYGALCLDTTNLSQDVLHSSSVMPDIPFLPFSILLGVLGILCVGFTVYWSHHWLDGFAWDGSAQMFNWHPVLMVTGMLVLYGAAALVYRVPLSWQGSKLPWKLVHASLTLTASIIVVLGLVAVFEYHNVQGIPNMYSLHSWVGLLAVLLFFCQWLMGFSSFLLPWAPIWFRALYKPIHVFFGSAILSLVVAACISGIIEKLFFRLSKSATPYSMLPTEAVFGNVLGMLILVFALLVLWALARPAWKRPDVNSEDTQEPLLHGAR</sequence>
<evidence type="ECO:0000256" key="5">
    <source>
        <dbReference type="ARBA" id="ARBA00022448"/>
    </source>
</evidence>
<keyword evidence="13" id="KW-0560">Oxidoreductase</keyword>
<evidence type="ECO:0000256" key="9">
    <source>
        <dbReference type="ARBA" id="ARBA00022753"/>
    </source>
</evidence>
<feature type="transmembrane region" description="Helical" evidence="24">
    <location>
        <begin position="137"/>
        <end position="158"/>
    </location>
</feature>
<keyword evidence="15 24" id="KW-0472">Membrane</keyword>
<dbReference type="Ensembl" id="ENSACAT00000053359.1">
    <property type="protein sequence ID" value="ENSACAP00000031874.1"/>
    <property type="gene ID" value="ENSACAG00000017746.4"/>
</dbReference>
<evidence type="ECO:0000256" key="20">
    <source>
        <dbReference type="ARBA" id="ARBA00042550"/>
    </source>
</evidence>
<evidence type="ECO:0000256" key="6">
    <source>
        <dbReference type="ARBA" id="ARBA00022617"/>
    </source>
</evidence>
<evidence type="ECO:0000256" key="3">
    <source>
        <dbReference type="ARBA" id="ARBA00004155"/>
    </source>
</evidence>
<evidence type="ECO:0000256" key="13">
    <source>
        <dbReference type="ARBA" id="ARBA00023002"/>
    </source>
</evidence>
<dbReference type="PANTHER" id="PTHR10106:SF38">
    <property type="entry name" value="LYSOSOMAL MEMBRANE ASCORBATE-DEPENDENT FERRIREDUCTASE CYB561A3"/>
    <property type="match status" value="1"/>
</dbReference>
<dbReference type="InterPro" id="IPR043205">
    <property type="entry name" value="CYB561/CYBRD1-like"/>
</dbReference>
<dbReference type="InParanoid" id="A0A803T9I4"/>
<evidence type="ECO:0000256" key="16">
    <source>
        <dbReference type="ARBA" id="ARBA00023180"/>
    </source>
</evidence>
<evidence type="ECO:0000256" key="17">
    <source>
        <dbReference type="ARBA" id="ARBA00023228"/>
    </source>
</evidence>
<dbReference type="Pfam" id="PF03188">
    <property type="entry name" value="Cytochrom_B561"/>
    <property type="match status" value="1"/>
</dbReference>
<feature type="domain" description="Cytochrome b561" evidence="25">
    <location>
        <begin position="68"/>
        <end position="275"/>
    </location>
</feature>
<keyword evidence="5" id="KW-0813">Transport</keyword>
<dbReference type="FunFam" id="1.20.120.1770:FF:000001">
    <property type="entry name" value="Cytochrome b reductase 1"/>
    <property type="match status" value="1"/>
</dbReference>
<keyword evidence="6" id="KW-0349">Heme</keyword>
<evidence type="ECO:0000256" key="4">
    <source>
        <dbReference type="ARBA" id="ARBA00011738"/>
    </source>
</evidence>
<evidence type="ECO:0000313" key="27">
    <source>
        <dbReference type="Proteomes" id="UP000001646"/>
    </source>
</evidence>
<dbReference type="PANTHER" id="PTHR10106">
    <property type="entry name" value="CYTOCHROME B561-RELATED"/>
    <property type="match status" value="1"/>
</dbReference>
<evidence type="ECO:0000256" key="23">
    <source>
        <dbReference type="ARBA" id="ARBA00048457"/>
    </source>
</evidence>
<dbReference type="EC" id="7.2.1.3" evidence="18"/>
<feature type="transmembrane region" description="Helical" evidence="24">
    <location>
        <begin position="62"/>
        <end position="85"/>
    </location>
</feature>
<evidence type="ECO:0000256" key="10">
    <source>
        <dbReference type="ARBA" id="ARBA00022967"/>
    </source>
</evidence>
<keyword evidence="12 24" id="KW-1133">Transmembrane helix</keyword>
<evidence type="ECO:0000256" key="7">
    <source>
        <dbReference type="ARBA" id="ARBA00022692"/>
    </source>
</evidence>
<evidence type="ECO:0000256" key="1">
    <source>
        <dbReference type="ARBA" id="ARBA00001970"/>
    </source>
</evidence>
<evidence type="ECO:0000256" key="8">
    <source>
        <dbReference type="ARBA" id="ARBA00022723"/>
    </source>
</evidence>
<reference evidence="26" key="3">
    <citation type="submission" date="2025-09" db="UniProtKB">
        <authorList>
            <consortium name="Ensembl"/>
        </authorList>
    </citation>
    <scope>IDENTIFICATION</scope>
</reference>
<accession>A0A803T9I4</accession>
<dbReference type="GO" id="GO:0005765">
    <property type="term" value="C:lysosomal membrane"/>
    <property type="evidence" value="ECO:0000318"/>
    <property type="project" value="GO_Central"/>
</dbReference>
<dbReference type="GO" id="GO:0016491">
    <property type="term" value="F:oxidoreductase activity"/>
    <property type="evidence" value="ECO:0000318"/>
    <property type="project" value="GO_Central"/>
</dbReference>
<evidence type="ECO:0000313" key="26">
    <source>
        <dbReference type="Ensembl" id="ENSACAP00000031874.1"/>
    </source>
</evidence>
<comment type="catalytic activity">
    <reaction evidence="23">
        <text>Fe(3+)(out) + L-ascorbate(in) = monodehydro-L-ascorbate radical(in) + Fe(2+)(out) + H(+)</text>
        <dbReference type="Rhea" id="RHEA:30403"/>
        <dbReference type="ChEBI" id="CHEBI:15378"/>
        <dbReference type="ChEBI" id="CHEBI:29033"/>
        <dbReference type="ChEBI" id="CHEBI:29034"/>
        <dbReference type="ChEBI" id="CHEBI:38290"/>
        <dbReference type="ChEBI" id="CHEBI:59513"/>
        <dbReference type="EC" id="7.2.1.3"/>
    </reaction>
    <physiologicalReaction direction="left-to-right" evidence="23">
        <dbReference type="Rhea" id="RHEA:30404"/>
    </physiologicalReaction>
</comment>
<keyword evidence="10" id="KW-1278">Translocase</keyword>
<dbReference type="SMART" id="SM00665">
    <property type="entry name" value="B561"/>
    <property type="match status" value="1"/>
</dbReference>
<keyword evidence="16" id="KW-0325">Glycoprotein</keyword>
<dbReference type="GO" id="GO:0005730">
    <property type="term" value="C:nucleolus"/>
    <property type="evidence" value="ECO:0007669"/>
    <property type="project" value="Ensembl"/>
</dbReference>
<evidence type="ECO:0000256" key="21">
    <source>
        <dbReference type="ARBA" id="ARBA00042571"/>
    </source>
</evidence>
<dbReference type="GO" id="GO:0006879">
    <property type="term" value="P:intracellular iron ion homeostasis"/>
    <property type="evidence" value="ECO:0007669"/>
    <property type="project" value="Ensembl"/>
</dbReference>
<evidence type="ECO:0000256" key="18">
    <source>
        <dbReference type="ARBA" id="ARBA00024225"/>
    </source>
</evidence>
<dbReference type="GO" id="GO:0140571">
    <property type="term" value="F:transmembrane ascorbate ferrireductase activity"/>
    <property type="evidence" value="ECO:0007669"/>
    <property type="project" value="UniProtKB-EC"/>
</dbReference>
<gene>
    <name evidence="26" type="primary">CYB561A3</name>
</gene>
<name>A0A803T9I4_ANOCA</name>
<keyword evidence="11" id="KW-0249">Electron transport</keyword>
<reference evidence="26" key="2">
    <citation type="submission" date="2025-08" db="UniProtKB">
        <authorList>
            <consortium name="Ensembl"/>
        </authorList>
    </citation>
    <scope>IDENTIFICATION</scope>
</reference>
<dbReference type="AlphaFoldDB" id="A0A803T9I4"/>
<keyword evidence="27" id="KW-1185">Reference proteome</keyword>
<keyword evidence="8" id="KW-0479">Metal-binding</keyword>
<keyword evidence="9" id="KW-0967">Endosome</keyword>
<dbReference type="PROSITE" id="PS50939">
    <property type="entry name" value="CYTOCHROME_B561"/>
    <property type="match status" value="1"/>
</dbReference>
<keyword evidence="7 24" id="KW-0812">Transmembrane</keyword>
<evidence type="ECO:0000256" key="12">
    <source>
        <dbReference type="ARBA" id="ARBA00022989"/>
    </source>
</evidence>
<dbReference type="Gene3D" id="1.20.120.1770">
    <property type="match status" value="1"/>
</dbReference>
<evidence type="ECO:0000256" key="15">
    <source>
        <dbReference type="ARBA" id="ARBA00023136"/>
    </source>
</evidence>
<evidence type="ECO:0000256" key="19">
    <source>
        <dbReference type="ARBA" id="ARBA00040498"/>
    </source>
</evidence>
<proteinExistence type="predicted"/>
<comment type="function">
    <text evidence="22">Transmembrane reductase that uses ascorbate as an electron donor in the cytoplasm and transfers electrons across membranes to reduce iron cations Fe(3+) into Fe(2+) in the lumen of the late endosome and lysosome. Reduced iron can then be extruded from the late endosome and lysosome to the cytoplasm by divalent metal-specific transporters. It is therefore most probably involved in endosomal and lysosomal cellular iron homeostasis.</text>
</comment>
<organism evidence="26 27">
    <name type="scientific">Anolis carolinensis</name>
    <name type="common">Green anole</name>
    <name type="synonym">American chameleon</name>
    <dbReference type="NCBI Taxonomy" id="28377"/>
    <lineage>
        <taxon>Eukaryota</taxon>
        <taxon>Metazoa</taxon>
        <taxon>Chordata</taxon>
        <taxon>Craniata</taxon>
        <taxon>Vertebrata</taxon>
        <taxon>Euteleostomi</taxon>
        <taxon>Lepidosauria</taxon>
        <taxon>Squamata</taxon>
        <taxon>Bifurcata</taxon>
        <taxon>Unidentata</taxon>
        <taxon>Episquamata</taxon>
        <taxon>Toxicofera</taxon>
        <taxon>Iguania</taxon>
        <taxon>Dactyloidae</taxon>
        <taxon>Anolis</taxon>
    </lineage>
</organism>
<feature type="transmembrane region" description="Helical" evidence="24">
    <location>
        <begin position="211"/>
        <end position="232"/>
    </location>
</feature>
<protein>
    <recommendedName>
        <fullName evidence="19">Lysosomal membrane ascorbate-dependent ferrireductase CYB561A3</fullName>
        <ecNumber evidence="18">7.2.1.3</ecNumber>
    </recommendedName>
    <alternativeName>
        <fullName evidence="21">Cytochrome b ascorbate-dependent protein 3</fullName>
    </alternativeName>
    <alternativeName>
        <fullName evidence="20">Lysosomal cytochrome b</fullName>
    </alternativeName>
</protein>
<evidence type="ECO:0000256" key="14">
    <source>
        <dbReference type="ARBA" id="ARBA00023004"/>
    </source>
</evidence>
<feature type="transmembrane region" description="Helical" evidence="24">
    <location>
        <begin position="254"/>
        <end position="275"/>
    </location>
</feature>
<keyword evidence="14" id="KW-0408">Iron</keyword>
<evidence type="ECO:0000256" key="2">
    <source>
        <dbReference type="ARBA" id="ARBA00004107"/>
    </source>
</evidence>
<evidence type="ECO:0000256" key="11">
    <source>
        <dbReference type="ARBA" id="ARBA00022982"/>
    </source>
</evidence>
<dbReference type="InterPro" id="IPR006593">
    <property type="entry name" value="Cyt_b561/ferric_Rdtase_TM"/>
</dbReference>
<dbReference type="GeneTree" id="ENSGT00950000183197"/>
<keyword evidence="17" id="KW-0458">Lysosome</keyword>
<reference evidence="26" key="1">
    <citation type="submission" date="2009-12" db="EMBL/GenBank/DDBJ databases">
        <title>The Genome Sequence of Anolis carolinensis (Green Anole Lizard).</title>
        <authorList>
            <consortium name="The Genome Sequencing Platform"/>
            <person name="Di Palma F."/>
            <person name="Alfoldi J."/>
            <person name="Heiman D."/>
            <person name="Young S."/>
            <person name="Grabherr M."/>
            <person name="Johnson J."/>
            <person name="Lander E.S."/>
            <person name="Lindblad-Toh K."/>
        </authorList>
    </citation>
    <scope>NUCLEOTIDE SEQUENCE [LARGE SCALE GENOMIC DNA]</scope>
    <source>
        <strain evidence="26">JBL SC #1</strain>
    </source>
</reference>
<feature type="transmembrane region" description="Helical" evidence="24">
    <location>
        <begin position="178"/>
        <end position="199"/>
    </location>
</feature>
<comment type="subcellular location">
    <subcellularLocation>
        <location evidence="2">Late endosome membrane</location>
        <topology evidence="2">Multi-pass membrane protein</topology>
    </subcellularLocation>
    <subcellularLocation>
        <location evidence="3">Lysosome membrane</location>
        <topology evidence="3">Multi-pass membrane protein</topology>
    </subcellularLocation>
</comment>
<dbReference type="GO" id="GO:0031902">
    <property type="term" value="C:late endosome membrane"/>
    <property type="evidence" value="ECO:0007669"/>
    <property type="project" value="UniProtKB-SubCell"/>
</dbReference>
<evidence type="ECO:0000259" key="25">
    <source>
        <dbReference type="PROSITE" id="PS50939"/>
    </source>
</evidence>
<dbReference type="Proteomes" id="UP000001646">
    <property type="component" value="Unplaced"/>
</dbReference>
<evidence type="ECO:0000256" key="24">
    <source>
        <dbReference type="SAM" id="Phobius"/>
    </source>
</evidence>
<comment type="cofactor">
    <cofactor evidence="1">
        <name>heme b</name>
        <dbReference type="ChEBI" id="CHEBI:60344"/>
    </cofactor>
</comment>
<dbReference type="Bgee" id="ENSACAG00000017746">
    <property type="expression patterns" value="Expressed in adrenal gland and 10 other cell types or tissues"/>
</dbReference>
<evidence type="ECO:0000256" key="22">
    <source>
        <dbReference type="ARBA" id="ARBA00046132"/>
    </source>
</evidence>
<comment type="subunit">
    <text evidence="4">Homodimer.</text>
</comment>
<dbReference type="GO" id="GO:0046872">
    <property type="term" value="F:metal ion binding"/>
    <property type="evidence" value="ECO:0007669"/>
    <property type="project" value="UniProtKB-KW"/>
</dbReference>